<sequence length="206" mass="24364">MKKEKFLILLAGSPGTGKSYLMNLIQKKIGDMYVITPDEIKVYYAESIGFESLEERAIQEKEKVWPFFYKALDMYMEAGKKVVASEYPFSNKQKVKLENLSKKYDYQVITIRLVADFETLWNRRYTRDRDSSRHLSYVMKKYHYGDTLSDMEQATSHITKEEFHQIVTDRKYDKFELGLVYEIDVSDYSQVNYDELLLTLSSIINK</sequence>
<dbReference type="EC" id="2.7.1.176" evidence="2"/>
<evidence type="ECO:0000256" key="3">
    <source>
        <dbReference type="ARBA" id="ARBA00022649"/>
    </source>
</evidence>
<evidence type="ECO:0000256" key="6">
    <source>
        <dbReference type="ARBA" id="ARBA00032897"/>
    </source>
</evidence>
<evidence type="ECO:0000256" key="4">
    <source>
        <dbReference type="ARBA" id="ARBA00022741"/>
    </source>
</evidence>
<reference evidence="9 10" key="1">
    <citation type="submission" date="2021-03" db="EMBL/GenBank/DDBJ databases">
        <title>Enterococcal diversity collection.</title>
        <authorList>
            <person name="Gilmore M.S."/>
            <person name="Schwartzman J."/>
            <person name="Van Tyne D."/>
            <person name="Martin M."/>
            <person name="Earl A.M."/>
            <person name="Manson A.L."/>
            <person name="Straub T."/>
            <person name="Salamzade R."/>
            <person name="Saavedra J."/>
            <person name="Lebreton F."/>
            <person name="Prichula J."/>
            <person name="Schaufler K."/>
            <person name="Gaca A."/>
            <person name="Sgardioli B."/>
            <person name="Wagenaar J."/>
            <person name="Strong T."/>
        </authorList>
    </citation>
    <scope>NUCLEOTIDE SEQUENCE [LARGE SCALE GENOMIC DNA]</scope>
    <source>
        <strain evidence="9 10">DIV0080</strain>
    </source>
</reference>
<dbReference type="Gene3D" id="3.40.50.300">
    <property type="entry name" value="P-loop containing nucleotide triphosphate hydrolases"/>
    <property type="match status" value="1"/>
</dbReference>
<proteinExistence type="inferred from homology"/>
<keyword evidence="5" id="KW-0067">ATP-binding</keyword>
<organism evidence="9 10">
    <name type="scientific">Candidatus Vagococcus giribetii</name>
    <dbReference type="NCBI Taxonomy" id="2230876"/>
    <lineage>
        <taxon>Bacteria</taxon>
        <taxon>Bacillati</taxon>
        <taxon>Bacillota</taxon>
        <taxon>Bacilli</taxon>
        <taxon>Lactobacillales</taxon>
        <taxon>Enterococcaceae</taxon>
        <taxon>Vagococcus</taxon>
    </lineage>
</organism>
<evidence type="ECO:0000256" key="2">
    <source>
        <dbReference type="ARBA" id="ARBA00011963"/>
    </source>
</evidence>
<dbReference type="Proteomes" id="UP000664857">
    <property type="component" value="Unassembled WGS sequence"/>
</dbReference>
<evidence type="ECO:0000256" key="1">
    <source>
        <dbReference type="ARBA" id="ARBA00009104"/>
    </source>
</evidence>
<keyword evidence="4" id="KW-0547">Nucleotide-binding</keyword>
<evidence type="ECO:0000313" key="9">
    <source>
        <dbReference type="EMBL" id="MBO0475717.1"/>
    </source>
</evidence>
<feature type="domain" description="Zeta toxin" evidence="8">
    <location>
        <begin position="3"/>
        <end position="162"/>
    </location>
</feature>
<accession>A0ABS3HPP4</accession>
<protein>
    <recommendedName>
        <fullName evidence="6">UDP-N-acetylglucosamine kinase</fullName>
        <ecNumber evidence="2">2.7.1.176</ecNumber>
    </recommendedName>
    <alternativeName>
        <fullName evidence="6">UDP-N-acetylglucosamine kinase</fullName>
    </alternativeName>
</protein>
<dbReference type="Pfam" id="PF06414">
    <property type="entry name" value="Zeta_toxin"/>
    <property type="match status" value="1"/>
</dbReference>
<dbReference type="InterPro" id="IPR027417">
    <property type="entry name" value="P-loop_NTPase"/>
</dbReference>
<dbReference type="SUPFAM" id="SSF52540">
    <property type="entry name" value="P-loop containing nucleoside triphosphate hydrolases"/>
    <property type="match status" value="1"/>
</dbReference>
<dbReference type="EMBL" id="JAFLVX010000005">
    <property type="protein sequence ID" value="MBO0475717.1"/>
    <property type="molecule type" value="Genomic_DNA"/>
</dbReference>
<dbReference type="InterPro" id="IPR010488">
    <property type="entry name" value="Zeta_toxin_domain"/>
</dbReference>
<name>A0ABS3HPP4_9ENTE</name>
<keyword evidence="10" id="KW-1185">Reference proteome</keyword>
<comment type="similarity">
    <text evidence="1">Belongs to the zeta toxin family.</text>
</comment>
<evidence type="ECO:0000256" key="7">
    <source>
        <dbReference type="ARBA" id="ARBA00048178"/>
    </source>
</evidence>
<dbReference type="RefSeq" id="WP_206964458.1">
    <property type="nucleotide sequence ID" value="NZ_JAFLVX010000005.1"/>
</dbReference>
<comment type="catalytic activity">
    <reaction evidence="7">
        <text>UDP-N-acetyl-alpha-D-glucosamine + ATP = UDP-N-acetyl-alpha-D-glucosamine 3'-phosphate + ADP + H(+)</text>
        <dbReference type="Rhea" id="RHEA:32671"/>
        <dbReference type="ChEBI" id="CHEBI:15378"/>
        <dbReference type="ChEBI" id="CHEBI:30616"/>
        <dbReference type="ChEBI" id="CHEBI:57705"/>
        <dbReference type="ChEBI" id="CHEBI:64353"/>
        <dbReference type="ChEBI" id="CHEBI:456216"/>
        <dbReference type="EC" id="2.7.1.176"/>
    </reaction>
</comment>
<evidence type="ECO:0000256" key="5">
    <source>
        <dbReference type="ARBA" id="ARBA00022840"/>
    </source>
</evidence>
<gene>
    <name evidence="9" type="ORF">DOK76_01465</name>
</gene>
<comment type="caution">
    <text evidence="9">The sequence shown here is derived from an EMBL/GenBank/DDBJ whole genome shotgun (WGS) entry which is preliminary data.</text>
</comment>
<evidence type="ECO:0000259" key="8">
    <source>
        <dbReference type="Pfam" id="PF06414"/>
    </source>
</evidence>
<keyword evidence="3" id="KW-1277">Toxin-antitoxin system</keyword>
<evidence type="ECO:0000313" key="10">
    <source>
        <dbReference type="Proteomes" id="UP000664857"/>
    </source>
</evidence>